<dbReference type="AlphaFoldDB" id="A0A944DAR1"/>
<keyword evidence="1" id="KW-1133">Transmembrane helix</keyword>
<keyword evidence="3" id="KW-1185">Reference proteome</keyword>
<dbReference type="EMBL" id="JAEKFT010000009">
    <property type="protein sequence ID" value="MBT0961566.1"/>
    <property type="molecule type" value="Genomic_DNA"/>
</dbReference>
<sequence length="403" mass="44164">MTNDTAATTPNERRPLDLGWLVFGEPGPEAAEVLRLARQRVLDRLGELFPRFDWQLTVIRRPKAVLHSPCEGSLLLQEGLVEHDERGWDFSFVITSADLQTYYKSYAFAMPSRALSVAVVSLARLLPHDGAAKATDHAAQAERLCHLFLHLLGDLNGIEHRAEATDYMSAPTEAEALDAMDHFDPATVDALGAELDDVADIRLEERPQSSTTGMLGFYLLAIWHLRGDIFSAVIQAEPWQFPIRLNRLTTGAVSTLLILMMTAEAWDLGLGQPLGRMSALSLAILVGTSVFILRRQKLLLRRARGHLSEQIVLTNTAITLVVFLGMASTYLLLLSLSLIAAHLLFSPALVSGWAPSVTGPIGAGHYVALGQLIASFGILIGSLGASFEGHHYFRHIAYVDEEL</sequence>
<feature type="transmembrane region" description="Helical" evidence="1">
    <location>
        <begin position="248"/>
        <end position="268"/>
    </location>
</feature>
<evidence type="ECO:0000313" key="3">
    <source>
        <dbReference type="Proteomes" id="UP000694660"/>
    </source>
</evidence>
<organism evidence="2 3">
    <name type="scientific">Denitromonas iodatirespirans</name>
    <dbReference type="NCBI Taxonomy" id="2795389"/>
    <lineage>
        <taxon>Bacteria</taxon>
        <taxon>Pseudomonadati</taxon>
        <taxon>Pseudomonadota</taxon>
        <taxon>Betaproteobacteria</taxon>
        <taxon>Rhodocyclales</taxon>
        <taxon>Zoogloeaceae</taxon>
        <taxon>Denitromonas</taxon>
    </lineage>
</organism>
<evidence type="ECO:0000313" key="2">
    <source>
        <dbReference type="EMBL" id="MBT0961566.1"/>
    </source>
</evidence>
<gene>
    <name evidence="2" type="ORF">I8J34_10330</name>
</gene>
<dbReference type="InterPro" id="IPR024079">
    <property type="entry name" value="MetalloPept_cat_dom_sf"/>
</dbReference>
<proteinExistence type="predicted"/>
<keyword evidence="1" id="KW-0812">Transmembrane</keyword>
<dbReference type="RefSeq" id="WP_214361319.1">
    <property type="nucleotide sequence ID" value="NZ_JAEKFT010000009.1"/>
</dbReference>
<feature type="transmembrane region" description="Helical" evidence="1">
    <location>
        <begin position="313"/>
        <end position="345"/>
    </location>
</feature>
<dbReference type="Gene3D" id="3.40.390.10">
    <property type="entry name" value="Collagenase (Catalytic Domain)"/>
    <property type="match status" value="1"/>
</dbReference>
<name>A0A944DAR1_DENI1</name>
<dbReference type="Proteomes" id="UP000694660">
    <property type="component" value="Unassembled WGS sequence"/>
</dbReference>
<reference evidence="3" key="1">
    <citation type="journal article" date="2022" name="ISME J.">
        <title>Genetic and phylogenetic analysis of dissimilatory iodate-reducing bacteria identifies potential niches across the world's oceans.</title>
        <authorList>
            <person name="Reyes-Umana V."/>
            <person name="Henning Z."/>
            <person name="Lee K."/>
            <person name="Barnum T.P."/>
            <person name="Coates J.D."/>
        </authorList>
    </citation>
    <scope>NUCLEOTIDE SEQUENCE [LARGE SCALE GENOMIC DNA]</scope>
    <source>
        <strain evidence="3">IR12</strain>
    </source>
</reference>
<protein>
    <submittedName>
        <fullName evidence="2">Uncharacterized protein</fullName>
    </submittedName>
</protein>
<keyword evidence="1" id="KW-0472">Membrane</keyword>
<feature type="transmembrane region" description="Helical" evidence="1">
    <location>
        <begin position="274"/>
        <end position="293"/>
    </location>
</feature>
<feature type="transmembrane region" description="Helical" evidence="1">
    <location>
        <begin position="365"/>
        <end position="385"/>
    </location>
</feature>
<evidence type="ECO:0000256" key="1">
    <source>
        <dbReference type="SAM" id="Phobius"/>
    </source>
</evidence>
<dbReference type="GO" id="GO:0008237">
    <property type="term" value="F:metallopeptidase activity"/>
    <property type="evidence" value="ECO:0007669"/>
    <property type="project" value="InterPro"/>
</dbReference>
<comment type="caution">
    <text evidence="2">The sequence shown here is derived from an EMBL/GenBank/DDBJ whole genome shotgun (WGS) entry which is preliminary data.</text>
</comment>
<accession>A0A944DAR1</accession>